<dbReference type="InParanoid" id="H2APY9"/>
<dbReference type="AlphaFoldDB" id="H2APY9"/>
<dbReference type="GeneID" id="13882663"/>
<name>H2APY9_KAZAF</name>
<dbReference type="OrthoDB" id="4082176at2759"/>
<evidence type="ECO:0000313" key="4">
    <source>
        <dbReference type="Proteomes" id="UP000005220"/>
    </source>
</evidence>
<dbReference type="RefSeq" id="XP_003955574.1">
    <property type="nucleotide sequence ID" value="XM_003955525.1"/>
</dbReference>
<comment type="function">
    <text evidence="1">Involved in the control of energetic metabolism and significantly contribute to cell fitness, especially under respiratory growth conditions.</text>
</comment>
<accession>H2APY9</accession>
<dbReference type="GO" id="GO:0006112">
    <property type="term" value="P:energy reserve metabolic process"/>
    <property type="evidence" value="ECO:0007669"/>
    <property type="project" value="InterPro"/>
</dbReference>
<sequence>MAKKNKGPKYNTIVTKAGESLKVFEDLNDFEVFLKNETEDNEFDKIHCQLKYYPPFILAQAHDDPEKIKETANCHSKKFVRHLHHHVEKHLLKDIRAAVGQPDLKFKNKSKEEQFDKITWNYNDEAECNDRKFNVRIQVSCNNNNAMVDVDYKTDPL</sequence>
<dbReference type="HOGENOM" id="CLU_118207_0_0_1"/>
<evidence type="ECO:0000256" key="1">
    <source>
        <dbReference type="ARBA" id="ARBA00003033"/>
    </source>
</evidence>
<dbReference type="InterPro" id="IPR022554">
    <property type="entry name" value="RGI1"/>
</dbReference>
<reference evidence="3 4" key="1">
    <citation type="journal article" date="2011" name="Proc. Natl. Acad. Sci. U.S.A.">
        <title>Evolutionary erosion of yeast sex chromosomes by mating-type switching accidents.</title>
        <authorList>
            <person name="Gordon J.L."/>
            <person name="Armisen D."/>
            <person name="Proux-Wera E."/>
            <person name="Oheigeartaigh S.S."/>
            <person name="Byrne K.P."/>
            <person name="Wolfe K.H."/>
        </authorList>
    </citation>
    <scope>NUCLEOTIDE SEQUENCE [LARGE SCALE GENOMIC DNA]</scope>
    <source>
        <strain evidence="4">ATCC 22294 / BCRC 22015 / CBS 2517 / CECT 1963 / NBRC 1671 / NRRL Y-8276</strain>
    </source>
</reference>
<dbReference type="Gene3D" id="3.40.1000.40">
    <property type="entry name" value="Respiratory growth induced protein 1"/>
    <property type="match status" value="1"/>
</dbReference>
<evidence type="ECO:0008006" key="5">
    <source>
        <dbReference type="Google" id="ProtNLM"/>
    </source>
</evidence>
<dbReference type="Proteomes" id="UP000005220">
    <property type="component" value="Chromosome 2"/>
</dbReference>
<dbReference type="KEGG" id="kaf:KAFR_0B01400"/>
<dbReference type="eggNOG" id="ENOG502RZ9F">
    <property type="taxonomic scope" value="Eukaryota"/>
</dbReference>
<gene>
    <name evidence="3" type="primary">KAFR0B01400</name>
    <name evidence="3" type="ORF">KAFR_0B01400</name>
</gene>
<evidence type="ECO:0000313" key="3">
    <source>
        <dbReference type="EMBL" id="CCF56439.1"/>
    </source>
</evidence>
<dbReference type="Pfam" id="PF10843">
    <property type="entry name" value="RGI1"/>
    <property type="match status" value="1"/>
</dbReference>
<keyword evidence="4" id="KW-1185">Reference proteome</keyword>
<organism evidence="3 4">
    <name type="scientific">Kazachstania africana (strain ATCC 22294 / BCRC 22015 / CBS 2517 / CECT 1963 / NBRC 1671 / NRRL Y-8276)</name>
    <name type="common">Yeast</name>
    <name type="synonym">Kluyveromyces africanus</name>
    <dbReference type="NCBI Taxonomy" id="1071382"/>
    <lineage>
        <taxon>Eukaryota</taxon>
        <taxon>Fungi</taxon>
        <taxon>Dikarya</taxon>
        <taxon>Ascomycota</taxon>
        <taxon>Saccharomycotina</taxon>
        <taxon>Saccharomycetes</taxon>
        <taxon>Saccharomycetales</taxon>
        <taxon>Saccharomycetaceae</taxon>
        <taxon>Kazachstania</taxon>
    </lineage>
</organism>
<dbReference type="EMBL" id="HE650822">
    <property type="protein sequence ID" value="CCF56439.1"/>
    <property type="molecule type" value="Genomic_DNA"/>
</dbReference>
<proteinExistence type="inferred from homology"/>
<comment type="similarity">
    <text evidence="2">Belongs to the RGI1 family.</text>
</comment>
<evidence type="ECO:0000256" key="2">
    <source>
        <dbReference type="ARBA" id="ARBA00009268"/>
    </source>
</evidence>
<dbReference type="FunCoup" id="H2APY9">
    <property type="interactions" value="77"/>
</dbReference>
<dbReference type="InterPro" id="IPR038235">
    <property type="entry name" value="RGI1_sf"/>
</dbReference>
<protein>
    <recommendedName>
        <fullName evidence="5">Respiratory growth induced protein 1</fullName>
    </recommendedName>
</protein>